<dbReference type="PANTHER" id="PTHR24253:SF177">
    <property type="entry name" value="OVOCHYMASE-2"/>
    <property type="match status" value="1"/>
</dbReference>
<dbReference type="Proteomes" id="UP000537779">
    <property type="component" value="Unassembled WGS sequence"/>
</dbReference>
<accession>A0A7L0XGE8</accession>
<gene>
    <name evidence="3" type="primary">Ovch2</name>
    <name evidence="3" type="ORF">TYRSAV_R06650</name>
</gene>
<comment type="caution">
    <text evidence="3">The sequence shown here is derived from an EMBL/GenBank/DDBJ whole genome shotgun (WGS) entry which is preliminary data.</text>
</comment>
<dbReference type="InterPro" id="IPR001254">
    <property type="entry name" value="Trypsin_dom"/>
</dbReference>
<dbReference type="SUPFAM" id="SSF50494">
    <property type="entry name" value="Trypsin-like serine proteases"/>
    <property type="match status" value="1"/>
</dbReference>
<protein>
    <submittedName>
        <fullName evidence="3">OVCH2 protein</fullName>
    </submittedName>
</protein>
<sequence>KCGQKLQERNSWSYCNLFTRIVGGTQVKQGSHPWQVSLKRRQKHFCGGTIVSAQNLLQDLFVTAGEHDLRLRENGKQTLPIKSVIKHPNCDPRRPMNYEIALLKLDGAFIFSKAIIISCLPHPAEKFEAGLVCTACGWVAWMKVNGLLPQVLHEVDLAILNKKECSKALSTLKKSIQGDTIMCAGFPDGEKGACQ</sequence>
<keyword evidence="4" id="KW-1185">Reference proteome</keyword>
<dbReference type="Pfam" id="PF00089">
    <property type="entry name" value="Trypsin"/>
    <property type="match status" value="1"/>
</dbReference>
<evidence type="ECO:0000259" key="2">
    <source>
        <dbReference type="PROSITE" id="PS50240"/>
    </source>
</evidence>
<evidence type="ECO:0000313" key="4">
    <source>
        <dbReference type="Proteomes" id="UP000537779"/>
    </source>
</evidence>
<proteinExistence type="predicted"/>
<dbReference type="Gene3D" id="2.40.10.10">
    <property type="entry name" value="Trypsin-like serine proteases"/>
    <property type="match status" value="1"/>
</dbReference>
<dbReference type="AlphaFoldDB" id="A0A7L0XGE8"/>
<dbReference type="EMBL" id="VXAW01006283">
    <property type="protein sequence ID" value="NXM02386.1"/>
    <property type="molecule type" value="Genomic_DNA"/>
</dbReference>
<dbReference type="CDD" id="cd00190">
    <property type="entry name" value="Tryp_SPc"/>
    <property type="match status" value="1"/>
</dbReference>
<feature type="non-terminal residue" evidence="3">
    <location>
        <position position="195"/>
    </location>
</feature>
<reference evidence="3 4" key="1">
    <citation type="submission" date="2019-09" db="EMBL/GenBank/DDBJ databases">
        <title>Bird 10,000 Genomes (B10K) Project - Family phase.</title>
        <authorList>
            <person name="Zhang G."/>
        </authorList>
    </citation>
    <scope>NUCLEOTIDE SEQUENCE [LARGE SCALE GENOMIC DNA]</scope>
    <source>
        <strain evidence="3">B10K-DU-001-37</strain>
        <tissue evidence="3">Muscle</tissue>
    </source>
</reference>
<dbReference type="PANTHER" id="PTHR24253">
    <property type="entry name" value="TRANSMEMBRANE PROTEASE SERINE"/>
    <property type="match status" value="1"/>
</dbReference>
<dbReference type="GO" id="GO:0006508">
    <property type="term" value="P:proteolysis"/>
    <property type="evidence" value="ECO:0007669"/>
    <property type="project" value="InterPro"/>
</dbReference>
<keyword evidence="1" id="KW-1015">Disulfide bond</keyword>
<organism evidence="3 4">
    <name type="scientific">Tyrannus savana</name>
    <name type="common">Fork-tailed flycatcher</name>
    <name type="synonym">Muscivora tyrannus</name>
    <dbReference type="NCBI Taxonomy" id="137541"/>
    <lineage>
        <taxon>Eukaryota</taxon>
        <taxon>Metazoa</taxon>
        <taxon>Chordata</taxon>
        <taxon>Craniata</taxon>
        <taxon>Vertebrata</taxon>
        <taxon>Euteleostomi</taxon>
        <taxon>Archelosauria</taxon>
        <taxon>Archosauria</taxon>
        <taxon>Dinosauria</taxon>
        <taxon>Saurischia</taxon>
        <taxon>Theropoda</taxon>
        <taxon>Coelurosauria</taxon>
        <taxon>Aves</taxon>
        <taxon>Neognathae</taxon>
        <taxon>Neoaves</taxon>
        <taxon>Telluraves</taxon>
        <taxon>Australaves</taxon>
        <taxon>Passeriformes</taxon>
        <taxon>Tyrannidae</taxon>
        <taxon>Tyrannus</taxon>
    </lineage>
</organism>
<feature type="domain" description="Peptidase S1" evidence="2">
    <location>
        <begin position="21"/>
        <end position="195"/>
    </location>
</feature>
<name>A0A7L0XGE8_TYRSA</name>
<dbReference type="PROSITE" id="PS50240">
    <property type="entry name" value="TRYPSIN_DOM"/>
    <property type="match status" value="1"/>
</dbReference>
<evidence type="ECO:0000256" key="1">
    <source>
        <dbReference type="ARBA" id="ARBA00023157"/>
    </source>
</evidence>
<evidence type="ECO:0000313" key="3">
    <source>
        <dbReference type="EMBL" id="NXM02386.1"/>
    </source>
</evidence>
<dbReference type="SMART" id="SM00020">
    <property type="entry name" value="Tryp_SPc"/>
    <property type="match status" value="1"/>
</dbReference>
<dbReference type="InterPro" id="IPR043504">
    <property type="entry name" value="Peptidase_S1_PA_chymotrypsin"/>
</dbReference>
<dbReference type="GO" id="GO:0004252">
    <property type="term" value="F:serine-type endopeptidase activity"/>
    <property type="evidence" value="ECO:0007669"/>
    <property type="project" value="InterPro"/>
</dbReference>
<feature type="non-terminal residue" evidence="3">
    <location>
        <position position="1"/>
    </location>
</feature>
<dbReference type="InterPro" id="IPR009003">
    <property type="entry name" value="Peptidase_S1_PA"/>
</dbReference>